<keyword evidence="5" id="KW-0812">Transmembrane</keyword>
<proteinExistence type="inferred from homology"/>
<keyword evidence="7" id="KW-0998">Cell outer membrane</keyword>
<dbReference type="STRING" id="78245.Xaut_0617"/>
<keyword evidence="9" id="KW-0732">Signal</keyword>
<dbReference type="GO" id="GO:0015288">
    <property type="term" value="F:porin activity"/>
    <property type="evidence" value="ECO:0007669"/>
    <property type="project" value="TreeGrafter"/>
</dbReference>
<evidence type="ECO:0000256" key="7">
    <source>
        <dbReference type="ARBA" id="ARBA00023237"/>
    </source>
</evidence>
<keyword evidence="4" id="KW-1134">Transmembrane beta strand</keyword>
<dbReference type="Pfam" id="PF02321">
    <property type="entry name" value="OEP"/>
    <property type="match status" value="2"/>
</dbReference>
<gene>
    <name evidence="10" type="ordered locus">Xaut_0617</name>
</gene>
<dbReference type="PhylomeDB" id="A7ICX8"/>
<evidence type="ECO:0000256" key="2">
    <source>
        <dbReference type="ARBA" id="ARBA00007613"/>
    </source>
</evidence>
<evidence type="ECO:0000256" key="9">
    <source>
        <dbReference type="SAM" id="SignalP"/>
    </source>
</evidence>
<dbReference type="eggNOG" id="COG1538">
    <property type="taxonomic scope" value="Bacteria"/>
</dbReference>
<dbReference type="PANTHER" id="PTHR30026">
    <property type="entry name" value="OUTER MEMBRANE PROTEIN TOLC"/>
    <property type="match status" value="1"/>
</dbReference>
<feature type="signal peptide" evidence="9">
    <location>
        <begin position="1"/>
        <end position="24"/>
    </location>
</feature>
<evidence type="ECO:0000256" key="5">
    <source>
        <dbReference type="ARBA" id="ARBA00022692"/>
    </source>
</evidence>
<organism evidence="10 11">
    <name type="scientific">Xanthobacter autotrophicus (strain ATCC BAA-1158 / Py2)</name>
    <dbReference type="NCBI Taxonomy" id="78245"/>
    <lineage>
        <taxon>Bacteria</taxon>
        <taxon>Pseudomonadati</taxon>
        <taxon>Pseudomonadota</taxon>
        <taxon>Alphaproteobacteria</taxon>
        <taxon>Hyphomicrobiales</taxon>
        <taxon>Xanthobacteraceae</taxon>
        <taxon>Xanthobacter</taxon>
    </lineage>
</organism>
<comment type="subcellular location">
    <subcellularLocation>
        <location evidence="1">Cell outer membrane</location>
    </subcellularLocation>
</comment>
<dbReference type="HOGENOM" id="CLU_012817_14_2_5"/>
<reference evidence="10 11" key="1">
    <citation type="submission" date="2007-07" db="EMBL/GenBank/DDBJ databases">
        <title>Complete sequence of chromosome of Xanthobacter autotrophicus Py2.</title>
        <authorList>
            <consortium name="US DOE Joint Genome Institute"/>
            <person name="Copeland A."/>
            <person name="Lucas S."/>
            <person name="Lapidus A."/>
            <person name="Barry K."/>
            <person name="Glavina del Rio T."/>
            <person name="Hammon N."/>
            <person name="Israni S."/>
            <person name="Dalin E."/>
            <person name="Tice H."/>
            <person name="Pitluck S."/>
            <person name="Sims D."/>
            <person name="Brettin T."/>
            <person name="Bruce D."/>
            <person name="Detter J.C."/>
            <person name="Han C."/>
            <person name="Tapia R."/>
            <person name="Brainard J."/>
            <person name="Schmutz J."/>
            <person name="Larimer F."/>
            <person name="Land M."/>
            <person name="Hauser L."/>
            <person name="Kyrpides N."/>
            <person name="Kim E."/>
            <person name="Ensigns S.A."/>
            <person name="Richardson P."/>
        </authorList>
    </citation>
    <scope>NUCLEOTIDE SEQUENCE [LARGE SCALE GENOMIC DNA]</scope>
    <source>
        <strain evidence="11">ATCC BAA-1158 / Py2</strain>
    </source>
</reference>
<evidence type="ECO:0000256" key="1">
    <source>
        <dbReference type="ARBA" id="ARBA00004442"/>
    </source>
</evidence>
<dbReference type="OrthoDB" id="9791261at2"/>
<dbReference type="PANTHER" id="PTHR30026:SF20">
    <property type="entry name" value="OUTER MEMBRANE PROTEIN TOLC"/>
    <property type="match status" value="1"/>
</dbReference>
<dbReference type="GO" id="GO:0015562">
    <property type="term" value="F:efflux transmembrane transporter activity"/>
    <property type="evidence" value="ECO:0007669"/>
    <property type="project" value="InterPro"/>
</dbReference>
<protein>
    <submittedName>
        <fullName evidence="10">Outer membrane efflux protein</fullName>
    </submittedName>
</protein>
<dbReference type="SUPFAM" id="SSF56954">
    <property type="entry name" value="Outer membrane efflux proteins (OEP)"/>
    <property type="match status" value="1"/>
</dbReference>
<evidence type="ECO:0000256" key="4">
    <source>
        <dbReference type="ARBA" id="ARBA00022452"/>
    </source>
</evidence>
<dbReference type="AlphaFoldDB" id="A7ICX8"/>
<evidence type="ECO:0000256" key="3">
    <source>
        <dbReference type="ARBA" id="ARBA00022448"/>
    </source>
</evidence>
<dbReference type="GO" id="GO:1990281">
    <property type="term" value="C:efflux pump complex"/>
    <property type="evidence" value="ECO:0007669"/>
    <property type="project" value="TreeGrafter"/>
</dbReference>
<evidence type="ECO:0000313" key="10">
    <source>
        <dbReference type="EMBL" id="ABS65871.1"/>
    </source>
</evidence>
<evidence type="ECO:0000256" key="8">
    <source>
        <dbReference type="SAM" id="MobiDB-lite"/>
    </source>
</evidence>
<keyword evidence="3" id="KW-0813">Transport</keyword>
<sequence length="438" mass="46097">MPPRALARALVAALVLLPASPTLAESARPQSTRPAAARSSAERPLALTSAMASALAANPRLTAAERDIGMASGRSTQAAALPNPALSLEVDNAMGSGSYQGLDLAEQTLQISQLVELGSKREARMAAAGAGVTVARWEREATRLQVLAETTAAFSAVLGAQQRVSILDQQAAAIARLAPLLQTRVDAGASSPAEISRARVAADFAKVELDRAKASLGTARRDLAVLMGMNEARFGRATGNLFKVSAPPALPSLIKQAQGNPQLTRFTAVQGQRRAELRAAQAKAVPDVTLGVGYRHYNETADSGMRVTLSVPIPIFDRNEGGIYEAQESLRRAEAEEAIARGALIAQLGRAHDTLKAAYDEVSLLRTSTIPGARSAFEGVERGYGEGRYTLLELLDAQSALTDASLRELDALVNFHTALATIEGLIGRPVNLSKGKTK</sequence>
<comment type="similarity">
    <text evidence="2">Belongs to the outer membrane factor (OMF) (TC 1.B.17) family.</text>
</comment>
<dbReference type="KEGG" id="xau:Xaut_0617"/>
<feature type="chain" id="PRO_5002710044" evidence="9">
    <location>
        <begin position="25"/>
        <end position="438"/>
    </location>
</feature>
<keyword evidence="11" id="KW-1185">Reference proteome</keyword>
<name>A7ICX8_XANP2</name>
<dbReference type="Gene3D" id="1.20.1600.10">
    <property type="entry name" value="Outer membrane efflux proteins (OEP)"/>
    <property type="match status" value="1"/>
</dbReference>
<dbReference type="EMBL" id="CP000781">
    <property type="protein sequence ID" value="ABS65871.1"/>
    <property type="molecule type" value="Genomic_DNA"/>
</dbReference>
<dbReference type="Proteomes" id="UP000002417">
    <property type="component" value="Chromosome"/>
</dbReference>
<keyword evidence="6" id="KW-0472">Membrane</keyword>
<dbReference type="InterPro" id="IPR051906">
    <property type="entry name" value="TolC-like"/>
</dbReference>
<evidence type="ECO:0000313" key="11">
    <source>
        <dbReference type="Proteomes" id="UP000002417"/>
    </source>
</evidence>
<dbReference type="InterPro" id="IPR003423">
    <property type="entry name" value="OMP_efflux"/>
</dbReference>
<feature type="region of interest" description="Disordered" evidence="8">
    <location>
        <begin position="23"/>
        <end position="43"/>
    </location>
</feature>
<dbReference type="GO" id="GO:0009279">
    <property type="term" value="C:cell outer membrane"/>
    <property type="evidence" value="ECO:0007669"/>
    <property type="project" value="UniProtKB-SubCell"/>
</dbReference>
<accession>A7ICX8</accession>
<evidence type="ECO:0000256" key="6">
    <source>
        <dbReference type="ARBA" id="ARBA00023136"/>
    </source>
</evidence>